<sequence>MGLLDKIKTENTADRYLPFIRHSDAHTIITRNRGAFQMLKLEGVSFRTADTQLINSLHNQLSHALRNIADDTLMAYVHVVRSTDDDYPSGTFITDLARWIDESYRSRIEAKRLFRNDLYLTIYMQPRSLPGGRLAKGVRRARTSQIEVDQDLLDDLDDKTTQLTRSLSRFHPRKLSIIRDHRDLLISEPASVLKQLISGRYEPVPLVHGTISNAIYTDRVIFGREALEIRHAAASTYGAMFGIKEYHARTRPNMFDSLLTAPFRFVLTQSFRYTAKNEAMRQMTLKEGRLRNANDPAVSQADGLRDARDDLMSGEFVMGEHNLSLMVLTENTTELKARAADAHNLLSDSGAVVAREDMGLEPQFWAQLPGNHAHRARVAMVTSRNYTAMSPLHNYPTGHRHGNEWGDAVSKLQTSAGSPFYFNFHVGDLGHTFICGPSGSGKTVVQTFLLSQLEKFGTKRVLFDKDYGAEIFVRASGGSYLDFQSGRPTGCAPFMAIELDANGQAFMVELVKSMLGGERATFSAEDIRRIEMAVAGLANLPRSGRTVSALRELLGFGGGAEDIGNRLDRWLSNERLGWVFDNSEDTIAFDADLVGFDITAFLDDPEIRNPIMMYLMRRVENLITGQRIAIFIDEFWKALSDPYFSDFVKNKLKVIRKQNGIIVAGTQSASDVVNSPIARTIIEQCASQIFFGSDRASRKDLVDEFGLSEREFQIVRDELPLGHFLIKQAQNSVVCDLDLSGLDDVLTVLSGRTATNSIMHALMQDHPAPKDWLPQLFQKRKDLL</sequence>
<organism evidence="8 9">
    <name type="scientific">Phaeobacter piscinae</name>
    <dbReference type="NCBI Taxonomy" id="1580596"/>
    <lineage>
        <taxon>Bacteria</taxon>
        <taxon>Pseudomonadati</taxon>
        <taxon>Pseudomonadota</taxon>
        <taxon>Alphaproteobacteria</taxon>
        <taxon>Rhodobacterales</taxon>
        <taxon>Roseobacteraceae</taxon>
        <taxon>Phaeobacter</taxon>
    </lineage>
</organism>
<name>A0ABM6PJA5_9RHOB</name>
<dbReference type="Gene3D" id="3.40.50.300">
    <property type="entry name" value="P-loop containing nucleotide triphosphate hydrolases"/>
    <property type="match status" value="1"/>
</dbReference>
<accession>A0ABM6PJA5</accession>
<evidence type="ECO:0000256" key="4">
    <source>
        <dbReference type="ARBA" id="ARBA00023026"/>
    </source>
</evidence>
<dbReference type="Proteomes" id="UP000218891">
    <property type="component" value="Plasmid pP36_b"/>
</dbReference>
<dbReference type="NCBIfam" id="TIGR00929">
    <property type="entry name" value="VirB4_CagE"/>
    <property type="match status" value="1"/>
</dbReference>
<evidence type="ECO:0000256" key="5">
    <source>
        <dbReference type="ARBA" id="ARBA00023635"/>
    </source>
</evidence>
<evidence type="ECO:0000259" key="6">
    <source>
        <dbReference type="Pfam" id="PF03135"/>
    </source>
</evidence>
<feature type="domain" description="TraG P-loop" evidence="7">
    <location>
        <begin position="611"/>
        <end position="714"/>
    </location>
</feature>
<evidence type="ECO:0000256" key="1">
    <source>
        <dbReference type="ARBA" id="ARBA00006512"/>
    </source>
</evidence>
<dbReference type="PANTHER" id="PTHR30121:SF12">
    <property type="entry name" value="TYPE IV SECRETION SYSTEM PROTEIN CAGE"/>
    <property type="match status" value="1"/>
</dbReference>
<dbReference type="InterPro" id="IPR004346">
    <property type="entry name" value="CagE_TrbE_VirB"/>
</dbReference>
<keyword evidence="3" id="KW-0067">ATP-binding</keyword>
<reference evidence="8 9" key="4">
    <citation type="journal article" date="2018" name="Environ. Microbiol. Rep.">
        <title>Phylogenetic distribution of roseobacticides in the Roseobacter group and their effect on microalgae.</title>
        <authorList>
            <person name="Sonnenschein E.C."/>
            <person name="Phippen C.B."/>
            <person name="Bentzon-Tilia M."/>
            <person name="Rasmussen S.A."/>
            <person name="Nielsen K.F."/>
            <person name="Gram L."/>
        </authorList>
    </citation>
    <scope>NUCLEOTIDE SEQUENCE [LARGE SCALE GENOMIC DNA]</scope>
    <source>
        <strain evidence="8 9">P36</strain>
    </source>
</reference>
<dbReference type="Pfam" id="PF19044">
    <property type="entry name" value="P-loop_TraG"/>
    <property type="match status" value="1"/>
</dbReference>
<dbReference type="InterPro" id="IPR027417">
    <property type="entry name" value="P-loop_NTPase"/>
</dbReference>
<gene>
    <name evidence="8" type="primary">virB_1</name>
    <name evidence="8" type="ORF">PhaeoP36_03753</name>
</gene>
<reference evidence="8 9" key="1">
    <citation type="journal article" date="2017" name="Front. Microbiol.">
        <title>Phaeobacter piscinae sp. nov., a species of the Roseobacter group and potential aquaculture probiont.</title>
        <authorList>
            <person name="Sonnenschein E.C."/>
            <person name="Phippen C.B.W."/>
            <person name="Nielsen K.F."/>
            <person name="Mateiu R.V."/>
            <person name="Melchiorsen J."/>
            <person name="Gram L."/>
            <person name="Overmann J."/>
            <person name="Freese H.M."/>
        </authorList>
    </citation>
    <scope>NUCLEOTIDE SEQUENCE [LARGE SCALE GENOMIC DNA]</scope>
    <source>
        <strain evidence="8 9">P36</strain>
    </source>
</reference>
<dbReference type="PANTHER" id="PTHR30121">
    <property type="entry name" value="UNCHARACTERIZED PROTEIN YJGR-RELATED"/>
    <property type="match status" value="1"/>
</dbReference>
<dbReference type="InterPro" id="IPR043964">
    <property type="entry name" value="P-loop_TraG"/>
</dbReference>
<dbReference type="EMBL" id="CP010645">
    <property type="protein sequence ID" value="ATG37830.1"/>
    <property type="molecule type" value="Genomic_DNA"/>
</dbReference>
<dbReference type="SUPFAM" id="SSF52540">
    <property type="entry name" value="P-loop containing nucleoside triphosphate hydrolases"/>
    <property type="match status" value="1"/>
</dbReference>
<reference evidence="8 9" key="2">
    <citation type="journal article" date="2017" name="Genome Biol. Evol.">
        <title>Trajectories and Drivers of Genome Evolution in Surface-Associated Marine Phaeobacter.</title>
        <authorList>
            <person name="Freese H.M."/>
            <person name="Sikorski J."/>
            <person name="Bunk B."/>
            <person name="Scheuner C."/>
            <person name="Meier-Kolthoff J.P."/>
            <person name="Sproer C."/>
            <person name="Gram L."/>
            <person name="Overmann J."/>
        </authorList>
    </citation>
    <scope>NUCLEOTIDE SEQUENCE [LARGE SCALE GENOMIC DNA]</scope>
    <source>
        <strain evidence="8 9">P36</strain>
    </source>
</reference>
<protein>
    <recommendedName>
        <fullName evidence="5">Type IV secretion system protein virB4</fullName>
    </recommendedName>
</protein>
<comment type="similarity">
    <text evidence="1">Belongs to the TrbE/VirB4 family.</text>
</comment>
<evidence type="ECO:0000313" key="9">
    <source>
        <dbReference type="Proteomes" id="UP000218891"/>
    </source>
</evidence>
<keyword evidence="8" id="KW-0614">Plasmid</keyword>
<geneLocation type="plasmid" evidence="8 9">
    <name>pP36_b</name>
</geneLocation>
<evidence type="ECO:0000256" key="2">
    <source>
        <dbReference type="ARBA" id="ARBA00022741"/>
    </source>
</evidence>
<dbReference type="CDD" id="cd01127">
    <property type="entry name" value="TrwB_TraG_TraD_VirD4"/>
    <property type="match status" value="1"/>
</dbReference>
<proteinExistence type="inferred from homology"/>
<dbReference type="Pfam" id="PF03135">
    <property type="entry name" value="CagE_TrbE_VirB"/>
    <property type="match status" value="1"/>
</dbReference>
<dbReference type="Gene3D" id="1.10.8.730">
    <property type="match status" value="1"/>
</dbReference>
<feature type="domain" description="CagE TrbE VirB component of type IV transporter system central" evidence="6">
    <location>
        <begin position="174"/>
        <end position="377"/>
    </location>
</feature>
<keyword evidence="4" id="KW-0843">Virulence</keyword>
<evidence type="ECO:0000256" key="3">
    <source>
        <dbReference type="ARBA" id="ARBA00022840"/>
    </source>
</evidence>
<reference evidence="8 9" key="3">
    <citation type="journal article" date="2017" name="Int. J. Syst. Evol. Microbiol.">
        <title>Adaptation of Surface-Associated Bacteria to the Open Ocean: A Genomically Distinct Subpopulation of Phaeobacter gallaeciensis Colonizes Pacific Mesozooplankton.</title>
        <authorList>
            <person name="Freese H.M."/>
            <person name="Methner A."/>
            <person name="Overmann J."/>
        </authorList>
    </citation>
    <scope>NUCLEOTIDE SEQUENCE [LARGE SCALE GENOMIC DNA]</scope>
    <source>
        <strain evidence="8 9">P36</strain>
    </source>
</reference>
<dbReference type="RefSeq" id="WP_096870067.1">
    <property type="nucleotide sequence ID" value="NZ_CP010645.1"/>
</dbReference>
<keyword evidence="9" id="KW-1185">Reference proteome</keyword>
<evidence type="ECO:0000313" key="8">
    <source>
        <dbReference type="EMBL" id="ATG37830.1"/>
    </source>
</evidence>
<evidence type="ECO:0000259" key="7">
    <source>
        <dbReference type="Pfam" id="PF19044"/>
    </source>
</evidence>
<dbReference type="InterPro" id="IPR051162">
    <property type="entry name" value="T4SS_component"/>
</dbReference>
<keyword evidence="2" id="KW-0547">Nucleotide-binding</keyword>
<dbReference type="InterPro" id="IPR018145">
    <property type="entry name" value="CagE_TrbE_VirB_cntrl_dom"/>
</dbReference>